<dbReference type="InterPro" id="IPR022236">
    <property type="entry name" value="DUF3761"/>
</dbReference>
<feature type="region of interest" description="Disordered" evidence="1">
    <location>
        <begin position="1"/>
        <end position="26"/>
    </location>
</feature>
<dbReference type="Proteomes" id="UP000651010">
    <property type="component" value="Unassembled WGS sequence"/>
</dbReference>
<accession>A0ABR9GEP3</accession>
<comment type="caution">
    <text evidence="2">The sequence shown here is derived from an EMBL/GenBank/DDBJ whole genome shotgun (WGS) entry which is preliminary data.</text>
</comment>
<evidence type="ECO:0000313" key="2">
    <source>
        <dbReference type="EMBL" id="MBE1162503.1"/>
    </source>
</evidence>
<name>A0ABR9GEP3_9GAMM</name>
<dbReference type="EMBL" id="JACZZA010000014">
    <property type="protein sequence ID" value="MBE1162503.1"/>
    <property type="molecule type" value="Genomic_DNA"/>
</dbReference>
<gene>
    <name evidence="2" type="ORF">IGX34_19120</name>
</gene>
<proteinExistence type="predicted"/>
<organism evidence="2 3">
    <name type="scientific">Dyella acidiphila</name>
    <dbReference type="NCBI Taxonomy" id="2775866"/>
    <lineage>
        <taxon>Bacteria</taxon>
        <taxon>Pseudomonadati</taxon>
        <taxon>Pseudomonadota</taxon>
        <taxon>Gammaproteobacteria</taxon>
        <taxon>Lysobacterales</taxon>
        <taxon>Rhodanobacteraceae</taxon>
        <taxon>Dyella</taxon>
    </lineage>
</organism>
<keyword evidence="3" id="KW-1185">Reference proteome</keyword>
<sequence>MAAAQQVQPYTPSAPTPSVTNGSTQLIEQGSYVNRDGVVVHSPAHTVSGAVPAGASAQCRDGSYSFSLHHSGTCSHHGGVQRWLGG</sequence>
<protein>
    <submittedName>
        <fullName evidence="2">DUF3761 domain-containing protein</fullName>
    </submittedName>
</protein>
<reference evidence="2 3" key="1">
    <citation type="submission" date="2020-09" db="EMBL/GenBank/DDBJ databases">
        <title>Dyella sp. 7MK23 isolated from forest soil.</title>
        <authorList>
            <person name="Fu J."/>
        </authorList>
    </citation>
    <scope>NUCLEOTIDE SEQUENCE [LARGE SCALE GENOMIC DNA]</scope>
    <source>
        <strain evidence="2 3">7MK23</strain>
    </source>
</reference>
<dbReference type="Pfam" id="PF12587">
    <property type="entry name" value="DUF3761"/>
    <property type="match status" value="1"/>
</dbReference>
<evidence type="ECO:0000313" key="3">
    <source>
        <dbReference type="Proteomes" id="UP000651010"/>
    </source>
</evidence>
<evidence type="ECO:0000256" key="1">
    <source>
        <dbReference type="SAM" id="MobiDB-lite"/>
    </source>
</evidence>